<dbReference type="PANTHER" id="PTHR33776">
    <property type="entry name" value="ENDO/EXONUCLEASE/PHOSPHATASE DOMAIN-CONTAINING PROTEIN"/>
    <property type="match status" value="1"/>
</dbReference>
<dbReference type="Gene3D" id="3.60.10.10">
    <property type="entry name" value="Endonuclease/exonuclease/phosphatase"/>
    <property type="match status" value="1"/>
</dbReference>
<dbReference type="Proteomes" id="UP001314205">
    <property type="component" value="Unassembled WGS sequence"/>
</dbReference>
<proteinExistence type="predicted"/>
<dbReference type="SUPFAM" id="SSF56219">
    <property type="entry name" value="DNase I-like"/>
    <property type="match status" value="1"/>
</dbReference>
<organism evidence="1 2">
    <name type="scientific">Parnassius mnemosyne</name>
    <name type="common">clouded apollo</name>
    <dbReference type="NCBI Taxonomy" id="213953"/>
    <lineage>
        <taxon>Eukaryota</taxon>
        <taxon>Metazoa</taxon>
        <taxon>Ecdysozoa</taxon>
        <taxon>Arthropoda</taxon>
        <taxon>Hexapoda</taxon>
        <taxon>Insecta</taxon>
        <taxon>Pterygota</taxon>
        <taxon>Neoptera</taxon>
        <taxon>Endopterygota</taxon>
        <taxon>Lepidoptera</taxon>
        <taxon>Glossata</taxon>
        <taxon>Ditrysia</taxon>
        <taxon>Papilionoidea</taxon>
        <taxon>Papilionidae</taxon>
        <taxon>Parnassiinae</taxon>
        <taxon>Parnassini</taxon>
        <taxon>Parnassius</taxon>
        <taxon>Driopa</taxon>
    </lineage>
</organism>
<dbReference type="InterPro" id="IPR036691">
    <property type="entry name" value="Endo/exonu/phosph_ase_sf"/>
</dbReference>
<keyword evidence="2" id="KW-1185">Reference proteome</keyword>
<evidence type="ECO:0000313" key="1">
    <source>
        <dbReference type="EMBL" id="CAK1604065.1"/>
    </source>
</evidence>
<reference evidence="1 2" key="1">
    <citation type="submission" date="2023-11" db="EMBL/GenBank/DDBJ databases">
        <authorList>
            <person name="Hedman E."/>
            <person name="Englund M."/>
            <person name="Stromberg M."/>
            <person name="Nyberg Akerstrom W."/>
            <person name="Nylinder S."/>
            <person name="Jareborg N."/>
            <person name="Kallberg Y."/>
            <person name="Kronander E."/>
        </authorList>
    </citation>
    <scope>NUCLEOTIDE SEQUENCE [LARGE SCALE GENOMIC DNA]</scope>
</reference>
<sequence>MDKDKVDELDPISVSEYAICEVEQTKLMLHDQPKSLIILNQNIRSINKKFDDFTVLMKRLEVDCDIITLTESWLGSDPFLPIINGYRSHATTKRALQNDGIVVYVKSDIKITFKEPTFPEGNCLIMILGLETVIIAIYRSPSYRNLDSFNMYLNCILSNLSTFKNIYNIGDLNIDIRLNLCASHGLLPAHSSPTRQNKTCLDHVLLKTKKAALTLVITSTLTDHQTVLLCLNQNEIKKSSLKHTTKLNNEALLTDIVNIDFELIYRSYDANFCIQFLVTTLKTVIEQNTVIIQTSRRLKTLNLGLPLA</sequence>
<name>A0AAV1MA91_9NEOP</name>
<comment type="caution">
    <text evidence="1">The sequence shown here is derived from an EMBL/GenBank/DDBJ whole genome shotgun (WGS) entry which is preliminary data.</text>
</comment>
<protein>
    <recommendedName>
        <fullName evidence="3">Tick transposon</fullName>
    </recommendedName>
</protein>
<dbReference type="EMBL" id="CAVLGL010000159">
    <property type="protein sequence ID" value="CAK1604065.1"/>
    <property type="molecule type" value="Genomic_DNA"/>
</dbReference>
<evidence type="ECO:0008006" key="3">
    <source>
        <dbReference type="Google" id="ProtNLM"/>
    </source>
</evidence>
<evidence type="ECO:0000313" key="2">
    <source>
        <dbReference type="Proteomes" id="UP001314205"/>
    </source>
</evidence>
<dbReference type="PANTHER" id="PTHR33776:SF3">
    <property type="entry name" value="PHD-TYPE DOMAIN-CONTAINING PROTEIN"/>
    <property type="match status" value="1"/>
</dbReference>
<accession>A0AAV1MA91</accession>
<dbReference type="AlphaFoldDB" id="A0AAV1MA91"/>
<gene>
    <name evidence="1" type="ORF">PARMNEM_LOCUS22345</name>
</gene>